<feature type="compositionally biased region" description="Basic and acidic residues" evidence="1">
    <location>
        <begin position="130"/>
        <end position="151"/>
    </location>
</feature>
<name>A0AAN7A556_9PEZI</name>
<feature type="compositionally biased region" description="Low complexity" evidence="1">
    <location>
        <begin position="16"/>
        <end position="37"/>
    </location>
</feature>
<keyword evidence="3" id="KW-1185">Reference proteome</keyword>
<dbReference type="EMBL" id="MU866282">
    <property type="protein sequence ID" value="KAK4174428.1"/>
    <property type="molecule type" value="Genomic_DNA"/>
</dbReference>
<feature type="region of interest" description="Disordered" evidence="1">
    <location>
        <begin position="1"/>
        <end position="105"/>
    </location>
</feature>
<dbReference type="Proteomes" id="UP001302321">
    <property type="component" value="Unassembled WGS sequence"/>
</dbReference>
<organism evidence="2 3">
    <name type="scientific">Triangularia setosa</name>
    <dbReference type="NCBI Taxonomy" id="2587417"/>
    <lineage>
        <taxon>Eukaryota</taxon>
        <taxon>Fungi</taxon>
        <taxon>Dikarya</taxon>
        <taxon>Ascomycota</taxon>
        <taxon>Pezizomycotina</taxon>
        <taxon>Sordariomycetes</taxon>
        <taxon>Sordariomycetidae</taxon>
        <taxon>Sordariales</taxon>
        <taxon>Podosporaceae</taxon>
        <taxon>Triangularia</taxon>
    </lineage>
</organism>
<sequence length="151" mass="15779">MNAWNPRPNEHRTNYTSLPQTTTTTPSSSSQPTTATTDQESTPTNLDSTALPTASATEPSAPDTSNPLVTSLDPAHVKSAKATGEEDVDDIIGEGKEEGGKLGEKIEGRIRSAVGGVVDDIKCACSGSSKKTEGGQEKEGEGEGRKRGVFF</sequence>
<feature type="compositionally biased region" description="Basic and acidic residues" evidence="1">
    <location>
        <begin position="93"/>
        <end position="105"/>
    </location>
</feature>
<proteinExistence type="predicted"/>
<evidence type="ECO:0000313" key="3">
    <source>
        <dbReference type="Proteomes" id="UP001302321"/>
    </source>
</evidence>
<evidence type="ECO:0000313" key="2">
    <source>
        <dbReference type="EMBL" id="KAK4174428.1"/>
    </source>
</evidence>
<reference evidence="2" key="1">
    <citation type="journal article" date="2023" name="Mol. Phylogenet. Evol.">
        <title>Genome-scale phylogeny and comparative genomics of the fungal order Sordariales.</title>
        <authorList>
            <person name="Hensen N."/>
            <person name="Bonometti L."/>
            <person name="Westerberg I."/>
            <person name="Brannstrom I.O."/>
            <person name="Guillou S."/>
            <person name="Cros-Aarteil S."/>
            <person name="Calhoun S."/>
            <person name="Haridas S."/>
            <person name="Kuo A."/>
            <person name="Mondo S."/>
            <person name="Pangilinan J."/>
            <person name="Riley R."/>
            <person name="LaButti K."/>
            <person name="Andreopoulos B."/>
            <person name="Lipzen A."/>
            <person name="Chen C."/>
            <person name="Yan M."/>
            <person name="Daum C."/>
            <person name="Ng V."/>
            <person name="Clum A."/>
            <person name="Steindorff A."/>
            <person name="Ohm R.A."/>
            <person name="Martin F."/>
            <person name="Silar P."/>
            <person name="Natvig D.O."/>
            <person name="Lalanne C."/>
            <person name="Gautier V."/>
            <person name="Ament-Velasquez S.L."/>
            <person name="Kruys A."/>
            <person name="Hutchinson M.I."/>
            <person name="Powell A.J."/>
            <person name="Barry K."/>
            <person name="Miller A.N."/>
            <person name="Grigoriev I.V."/>
            <person name="Debuchy R."/>
            <person name="Gladieux P."/>
            <person name="Hiltunen Thoren M."/>
            <person name="Johannesson H."/>
        </authorList>
    </citation>
    <scope>NUCLEOTIDE SEQUENCE</scope>
    <source>
        <strain evidence="2">CBS 892.96</strain>
    </source>
</reference>
<gene>
    <name evidence="2" type="ORF">QBC36DRAFT_292444</name>
</gene>
<accession>A0AAN7A556</accession>
<comment type="caution">
    <text evidence="2">The sequence shown here is derived from an EMBL/GenBank/DDBJ whole genome shotgun (WGS) entry which is preliminary data.</text>
</comment>
<feature type="region of interest" description="Disordered" evidence="1">
    <location>
        <begin position="124"/>
        <end position="151"/>
    </location>
</feature>
<protein>
    <submittedName>
        <fullName evidence="2">Uncharacterized protein</fullName>
    </submittedName>
</protein>
<feature type="compositionally biased region" description="Polar residues" evidence="1">
    <location>
        <begin position="38"/>
        <end position="69"/>
    </location>
</feature>
<evidence type="ECO:0000256" key="1">
    <source>
        <dbReference type="SAM" id="MobiDB-lite"/>
    </source>
</evidence>
<reference evidence="2" key="2">
    <citation type="submission" date="2023-05" db="EMBL/GenBank/DDBJ databases">
        <authorList>
            <consortium name="Lawrence Berkeley National Laboratory"/>
            <person name="Steindorff A."/>
            <person name="Hensen N."/>
            <person name="Bonometti L."/>
            <person name="Westerberg I."/>
            <person name="Brannstrom I.O."/>
            <person name="Guillou S."/>
            <person name="Cros-Aarteil S."/>
            <person name="Calhoun S."/>
            <person name="Haridas S."/>
            <person name="Kuo A."/>
            <person name="Mondo S."/>
            <person name="Pangilinan J."/>
            <person name="Riley R."/>
            <person name="Labutti K."/>
            <person name="Andreopoulos B."/>
            <person name="Lipzen A."/>
            <person name="Chen C."/>
            <person name="Yanf M."/>
            <person name="Daum C."/>
            <person name="Ng V."/>
            <person name="Clum A."/>
            <person name="Ohm R."/>
            <person name="Martin F."/>
            <person name="Silar P."/>
            <person name="Natvig D."/>
            <person name="Lalanne C."/>
            <person name="Gautier V."/>
            <person name="Ament-Velasquez S.L."/>
            <person name="Kruys A."/>
            <person name="Hutchinson M.I."/>
            <person name="Powell A.J."/>
            <person name="Barry K."/>
            <person name="Miller A.N."/>
            <person name="Grigoriev I.V."/>
            <person name="Debuchy R."/>
            <person name="Gladieux P."/>
            <person name="Thoren M.H."/>
            <person name="Johannesson H."/>
        </authorList>
    </citation>
    <scope>NUCLEOTIDE SEQUENCE</scope>
    <source>
        <strain evidence="2">CBS 892.96</strain>
    </source>
</reference>
<dbReference type="AlphaFoldDB" id="A0AAN7A556"/>